<reference evidence="3 4" key="1">
    <citation type="submission" date="2022-08" db="EMBL/GenBank/DDBJ databases">
        <title>YIM 101645 draft genome.</title>
        <authorList>
            <person name="Chen X."/>
        </authorList>
    </citation>
    <scope>NUCLEOTIDE SEQUENCE [LARGE SCALE GENOMIC DNA]</scope>
    <source>
        <strain evidence="3 4">YIM 101645</strain>
    </source>
</reference>
<dbReference type="Pfam" id="PF04326">
    <property type="entry name" value="SLFN_AlbA_2"/>
    <property type="match status" value="1"/>
</dbReference>
<accession>A0ABT2FXX1</accession>
<organism evidence="3 4">
    <name type="scientific">Corynebacterium lemuris</name>
    <dbReference type="NCBI Taxonomy" id="1859292"/>
    <lineage>
        <taxon>Bacteria</taxon>
        <taxon>Bacillati</taxon>
        <taxon>Actinomycetota</taxon>
        <taxon>Actinomycetes</taxon>
        <taxon>Mycobacteriales</taxon>
        <taxon>Corynebacteriaceae</taxon>
        <taxon>Corynebacterium</taxon>
    </lineage>
</organism>
<dbReference type="InterPro" id="IPR038461">
    <property type="entry name" value="Schlafen_AlbA_2_dom_sf"/>
</dbReference>
<dbReference type="PANTHER" id="PTHR30595:SF6">
    <property type="entry name" value="SCHLAFEN ALBA-2 DOMAIN-CONTAINING PROTEIN"/>
    <property type="match status" value="1"/>
</dbReference>
<gene>
    <name evidence="3" type="ORF">NYP18_10505</name>
</gene>
<evidence type="ECO:0000313" key="4">
    <source>
        <dbReference type="Proteomes" id="UP001205965"/>
    </source>
</evidence>
<dbReference type="Gene3D" id="3.30.950.30">
    <property type="entry name" value="Schlafen, AAA domain"/>
    <property type="match status" value="1"/>
</dbReference>
<dbReference type="InterPro" id="IPR036390">
    <property type="entry name" value="WH_DNA-bd_sf"/>
</dbReference>
<evidence type="ECO:0000313" key="3">
    <source>
        <dbReference type="EMBL" id="MCS5480085.1"/>
    </source>
</evidence>
<dbReference type="SUPFAM" id="SSF46785">
    <property type="entry name" value="Winged helix' DNA-binding domain"/>
    <property type="match status" value="1"/>
</dbReference>
<dbReference type="Pfam" id="PF12802">
    <property type="entry name" value="MarR_2"/>
    <property type="match status" value="1"/>
</dbReference>
<keyword evidence="4" id="KW-1185">Reference proteome</keyword>
<dbReference type="Proteomes" id="UP001205965">
    <property type="component" value="Unassembled WGS sequence"/>
</dbReference>
<protein>
    <submittedName>
        <fullName evidence="3">DNA binding domain-containing protein</fullName>
    </submittedName>
</protein>
<sequence>MNSQELAELIDQLRVAGTDVQKIEVKSGVGKTIKRTLSSFSNSGGGTILIGLEDKIFWPIEGFDASAAQDALATYCGRLTPRVRPDIEVITIDGKPIIVVSVYEMRPDEKPCYISEQGMYQGSYRRTGDGDIKLNTYEVDRLVEEKIQPRWDEEPVEESTNADLDRGILDPFLSGQRQLRPRTFSDGEKDAMKKLRILKGEALSLAALLAMGDYPQEFFPRLTVTFALYPGTAKGDVTTGLRLLDSATLTGSIPELVDSAVSIVAKNMRTGGMIGDTFRTGLPDYPLVAVREAVVNALMHRDYSPQSRGTPVQMDMFIDRLEVTNPGGLYGGVTMATLGKSGISSSRNQRLATFLETIAYPGGGHVAENRGTGIAVIQSSLEKALMPPAEIIGDLVSFRITFRRRRVAVEEKYLTAQDHVRQVMATRESASTAEIVDETRLSRSAVQKALNELIQEGYIEHTEPLRSPRQRYRRVSR</sequence>
<dbReference type="Gene3D" id="3.30.565.60">
    <property type="match status" value="1"/>
</dbReference>
<dbReference type="RefSeq" id="WP_259428140.1">
    <property type="nucleotide sequence ID" value="NZ_JANWTC010000007.1"/>
</dbReference>
<dbReference type="InterPro" id="IPR038475">
    <property type="entry name" value="RecG_C_sf"/>
</dbReference>
<feature type="domain" description="Schlafen AlbA-2" evidence="1">
    <location>
        <begin position="21"/>
        <end position="134"/>
    </location>
</feature>
<dbReference type="PANTHER" id="PTHR30595">
    <property type="entry name" value="GLPR-RELATED TRANSCRIPTIONAL REPRESSOR"/>
    <property type="match status" value="1"/>
</dbReference>
<comment type="caution">
    <text evidence="3">The sequence shown here is derived from an EMBL/GenBank/DDBJ whole genome shotgun (WGS) entry which is preliminary data.</text>
</comment>
<dbReference type="Gene3D" id="1.10.10.10">
    <property type="entry name" value="Winged helix-like DNA-binding domain superfamily/Winged helix DNA-binding domain"/>
    <property type="match status" value="1"/>
</dbReference>
<dbReference type="InterPro" id="IPR007421">
    <property type="entry name" value="Schlafen_AlbA_2_dom"/>
</dbReference>
<proteinExistence type="predicted"/>
<dbReference type="EMBL" id="JANWTC010000007">
    <property type="protein sequence ID" value="MCS5480085.1"/>
    <property type="molecule type" value="Genomic_DNA"/>
</dbReference>
<evidence type="ECO:0000259" key="2">
    <source>
        <dbReference type="Pfam" id="PF12802"/>
    </source>
</evidence>
<evidence type="ECO:0000259" key="1">
    <source>
        <dbReference type="Pfam" id="PF04326"/>
    </source>
</evidence>
<dbReference type="Pfam" id="PF13749">
    <property type="entry name" value="HATPase_c_4"/>
    <property type="match status" value="1"/>
</dbReference>
<name>A0ABT2FXX1_9CORY</name>
<dbReference type="InterPro" id="IPR000835">
    <property type="entry name" value="HTH_MarR-typ"/>
</dbReference>
<dbReference type="InterPro" id="IPR036388">
    <property type="entry name" value="WH-like_DNA-bd_sf"/>
</dbReference>
<feature type="domain" description="HTH marR-type" evidence="2">
    <location>
        <begin position="426"/>
        <end position="463"/>
    </location>
</feature>